<gene>
    <name evidence="2" type="ORF">FJM51_05830</name>
</gene>
<dbReference type="Proteomes" id="UP000319255">
    <property type="component" value="Unassembled WGS sequence"/>
</dbReference>
<evidence type="ECO:0008006" key="4">
    <source>
        <dbReference type="Google" id="ProtNLM"/>
    </source>
</evidence>
<evidence type="ECO:0000313" key="2">
    <source>
        <dbReference type="EMBL" id="TPE52691.1"/>
    </source>
</evidence>
<proteinExistence type="predicted"/>
<name>A0A501WZU0_9RHOB</name>
<evidence type="ECO:0000256" key="1">
    <source>
        <dbReference type="SAM" id="SignalP"/>
    </source>
</evidence>
<feature type="signal peptide" evidence="1">
    <location>
        <begin position="1"/>
        <end position="20"/>
    </location>
</feature>
<dbReference type="AlphaFoldDB" id="A0A501WZU0"/>
<evidence type="ECO:0000313" key="3">
    <source>
        <dbReference type="Proteomes" id="UP000319255"/>
    </source>
</evidence>
<comment type="caution">
    <text evidence="2">The sequence shown here is derived from an EMBL/GenBank/DDBJ whole genome shotgun (WGS) entry which is preliminary data.</text>
</comment>
<dbReference type="OrthoDB" id="7875658at2"/>
<accession>A0A501WZU0</accession>
<feature type="chain" id="PRO_5021247267" description="Secreted protein" evidence="1">
    <location>
        <begin position="21"/>
        <end position="98"/>
    </location>
</feature>
<sequence>MPALPLSPLAWMVLRYGAVAAATMAASRLRPSQPKDPAHETVLDDLPEGVHARTHRAEGENSVHGHGKFRRVLRLRRGGPGMEFDGALLGRFRLRRVR</sequence>
<dbReference type="EMBL" id="VFRP01000003">
    <property type="protein sequence ID" value="TPE52691.1"/>
    <property type="molecule type" value="Genomic_DNA"/>
</dbReference>
<organism evidence="2 3">
    <name type="scientific">Amaricoccus solimangrovi</name>
    <dbReference type="NCBI Taxonomy" id="2589815"/>
    <lineage>
        <taxon>Bacteria</taxon>
        <taxon>Pseudomonadati</taxon>
        <taxon>Pseudomonadota</taxon>
        <taxon>Alphaproteobacteria</taxon>
        <taxon>Rhodobacterales</taxon>
        <taxon>Paracoccaceae</taxon>
        <taxon>Amaricoccus</taxon>
    </lineage>
</organism>
<keyword evidence="1" id="KW-0732">Signal</keyword>
<reference evidence="2 3" key="1">
    <citation type="submission" date="2019-06" db="EMBL/GenBank/DDBJ databases">
        <title>A novel bacterium of genus Amaricoccus, isolated from marine sediment.</title>
        <authorList>
            <person name="Huang H."/>
            <person name="Mo K."/>
            <person name="Hu Y."/>
        </authorList>
    </citation>
    <scope>NUCLEOTIDE SEQUENCE [LARGE SCALE GENOMIC DNA]</scope>
    <source>
        <strain evidence="2 3">HB172011</strain>
    </source>
</reference>
<protein>
    <recommendedName>
        <fullName evidence="4">Secreted protein</fullName>
    </recommendedName>
</protein>
<keyword evidence="3" id="KW-1185">Reference proteome</keyword>
<dbReference type="RefSeq" id="WP_140453173.1">
    <property type="nucleotide sequence ID" value="NZ_VFRP01000003.1"/>
</dbReference>